<name>A0AAE3E6M2_9FIRM</name>
<dbReference type="AlphaFoldDB" id="A0AAE3E6M2"/>
<organism evidence="1 2">
    <name type="scientific">Anthropogastromicrobium aceti</name>
    <dbReference type="NCBI Taxonomy" id="2981768"/>
    <lineage>
        <taxon>Bacteria</taxon>
        <taxon>Bacillati</taxon>
        <taxon>Bacillota</taxon>
        <taxon>Clostridia</taxon>
        <taxon>Lachnospirales</taxon>
        <taxon>Lachnospiraceae</taxon>
        <taxon>Anthropogastromicrobium</taxon>
    </lineage>
</organism>
<accession>A0AAE3E6M2</accession>
<sequence length="428" mass="49099">MKNTKRPGWSRLDNAAKVFPALANKKDSRVFRFACQLTEPVQKKALQQAAEQALEEFPIFTNIIRHGMFWYYLEESGKMPIVHEEDQNVCSRLYDKNEHHLLIDISYYKCRINFEIFHAMADATGALMFLKTLVVNYLKIVHPVLVHEDLSLGIDSTFREKDSDSFSQYYNKEEKNSSMSFLGEKTVPIFHFHEPSTPDFFQQVTEAEVSTRQIIAAAKQYHTTVTVFLVSLLILSIYDAMEPRDRKKAVRIMVPVNLRNYFPSATVRNFFGLIAVTYDRKKQGETLEDVIAAVAENFRRELTKEKLEKMIAGQVSLEKHMAARAIPLIFKDIGMELSGLIAGARQTMYFSNIGRITMPKALAPYVCQFDFFIGCAGRQICMCSYEDHMMVTCAGSSSPKDTERAFFRRLAEFDSDMIINTNYSGKED</sequence>
<dbReference type="Proteomes" id="UP001198200">
    <property type="component" value="Unassembled WGS sequence"/>
</dbReference>
<evidence type="ECO:0000313" key="2">
    <source>
        <dbReference type="Proteomes" id="UP001198200"/>
    </source>
</evidence>
<dbReference type="RefSeq" id="WP_262539117.1">
    <property type="nucleotide sequence ID" value="NZ_JAJEQN010000051.1"/>
</dbReference>
<dbReference type="InterPro" id="IPR052058">
    <property type="entry name" value="Alcohol_O-acetyltransferase"/>
</dbReference>
<keyword evidence="2" id="KW-1185">Reference proteome</keyword>
<protein>
    <recommendedName>
        <fullName evidence="3">Alcohol acetyltransferase</fullName>
    </recommendedName>
</protein>
<reference evidence="1 2" key="1">
    <citation type="submission" date="2021-10" db="EMBL/GenBank/DDBJ databases">
        <title>Anaerobic single-cell dispensing facilitates the cultivation of human gut bacteria.</title>
        <authorList>
            <person name="Afrizal A."/>
        </authorList>
    </citation>
    <scope>NUCLEOTIDE SEQUENCE [LARGE SCALE GENOMIC DNA]</scope>
    <source>
        <strain evidence="1 2">CLA-AA-H224</strain>
    </source>
</reference>
<gene>
    <name evidence="1" type="ORF">LKD48_14555</name>
</gene>
<comment type="caution">
    <text evidence="1">The sequence shown here is derived from an EMBL/GenBank/DDBJ whole genome shotgun (WGS) entry which is preliminary data.</text>
</comment>
<evidence type="ECO:0008006" key="3">
    <source>
        <dbReference type="Google" id="ProtNLM"/>
    </source>
</evidence>
<dbReference type="PANTHER" id="PTHR28037">
    <property type="entry name" value="ALCOHOL O-ACETYLTRANSFERASE 1-RELATED"/>
    <property type="match status" value="1"/>
</dbReference>
<dbReference type="PANTHER" id="PTHR28037:SF1">
    <property type="entry name" value="ALCOHOL O-ACETYLTRANSFERASE 1-RELATED"/>
    <property type="match status" value="1"/>
</dbReference>
<evidence type="ECO:0000313" key="1">
    <source>
        <dbReference type="EMBL" id="MCC2222825.1"/>
    </source>
</evidence>
<proteinExistence type="predicted"/>
<dbReference type="EMBL" id="JAJEQN010000051">
    <property type="protein sequence ID" value="MCC2222825.1"/>
    <property type="molecule type" value="Genomic_DNA"/>
</dbReference>